<feature type="signal peptide" evidence="1">
    <location>
        <begin position="1"/>
        <end position="20"/>
    </location>
</feature>
<proteinExistence type="predicted"/>
<organism evidence="2 3">
    <name type="scientific">Desulfomicrobium norvegicum (strain DSM 1741 / NCIMB 8310)</name>
    <name type="common">Desulfovibrio baculatus (strain Norway 4)</name>
    <name type="synonym">Desulfovibrio desulfuricans (strain Norway 4)</name>
    <dbReference type="NCBI Taxonomy" id="52561"/>
    <lineage>
        <taxon>Bacteria</taxon>
        <taxon>Pseudomonadati</taxon>
        <taxon>Thermodesulfobacteriota</taxon>
        <taxon>Desulfovibrionia</taxon>
        <taxon>Desulfovibrionales</taxon>
        <taxon>Desulfomicrobiaceae</taxon>
        <taxon>Desulfomicrobium</taxon>
    </lineage>
</organism>
<name>A0A8G2F2Q6_DESNO</name>
<comment type="caution">
    <text evidence="2">The sequence shown here is derived from an EMBL/GenBank/DDBJ whole genome shotgun (WGS) entry which is preliminary data.</text>
</comment>
<dbReference type="AlphaFoldDB" id="A0A8G2F2Q6"/>
<gene>
    <name evidence="2" type="ORF">SAMN05421830_10117</name>
</gene>
<accession>A0A8G2F2Q6</accession>
<dbReference type="Proteomes" id="UP000199581">
    <property type="component" value="Unassembled WGS sequence"/>
</dbReference>
<reference evidence="2 3" key="1">
    <citation type="submission" date="2016-10" db="EMBL/GenBank/DDBJ databases">
        <authorList>
            <person name="Varghese N."/>
            <person name="Submissions S."/>
        </authorList>
    </citation>
    <scope>NUCLEOTIDE SEQUENCE [LARGE SCALE GENOMIC DNA]</scope>
    <source>
        <strain evidence="2 3">DSM 1741</strain>
    </source>
</reference>
<evidence type="ECO:0000313" key="2">
    <source>
        <dbReference type="EMBL" id="SFL22530.1"/>
    </source>
</evidence>
<dbReference type="RefSeq" id="WP_092188037.1">
    <property type="nucleotide sequence ID" value="NZ_FOTO01000001.1"/>
</dbReference>
<dbReference type="Gene3D" id="2.30.30.830">
    <property type="match status" value="1"/>
</dbReference>
<feature type="chain" id="PRO_5034655005" evidence="1">
    <location>
        <begin position="21"/>
        <end position="163"/>
    </location>
</feature>
<dbReference type="Pfam" id="PF04351">
    <property type="entry name" value="PilP"/>
    <property type="match status" value="1"/>
</dbReference>
<keyword evidence="3" id="KW-1185">Reference proteome</keyword>
<sequence>MKVHILILTALFFLCAPVFAAEGQTNASGQEFPDWITSQYPPYDAKGKIDPFVSFVKIREYELMQAAKKSKIEKKAATPLETVDVRSLKLIGIINKVGGNSMAMVELPDGKGYLIRPGMTIGLYDGVVTSIGNEVLVVEEDVIDVFGEAKKRIINLRLRQEKE</sequence>
<evidence type="ECO:0000313" key="3">
    <source>
        <dbReference type="Proteomes" id="UP000199581"/>
    </source>
</evidence>
<keyword evidence="1" id="KW-0732">Signal</keyword>
<dbReference type="EMBL" id="FOTO01000001">
    <property type="protein sequence ID" value="SFL22530.1"/>
    <property type="molecule type" value="Genomic_DNA"/>
</dbReference>
<dbReference type="OrthoDB" id="9788988at2"/>
<evidence type="ECO:0000256" key="1">
    <source>
        <dbReference type="SAM" id="SignalP"/>
    </source>
</evidence>
<dbReference type="InterPro" id="IPR007446">
    <property type="entry name" value="PilP"/>
</dbReference>
<protein>
    <submittedName>
        <fullName evidence="2">Type IV pilus assembly protein PilP</fullName>
    </submittedName>
</protein>